<evidence type="ECO:0000313" key="3">
    <source>
        <dbReference type="EMBL" id="MCQ4167061.1"/>
    </source>
</evidence>
<accession>A0ABT1QXP8</accession>
<comment type="caution">
    <text evidence="3">The sequence shown here is derived from an EMBL/GenBank/DDBJ whole genome shotgun (WGS) entry which is preliminary data.</text>
</comment>
<keyword evidence="1" id="KW-0472">Membrane</keyword>
<keyword evidence="1" id="KW-1133">Transmembrane helix</keyword>
<gene>
    <name evidence="3" type="ORF">NM961_20285</name>
</gene>
<protein>
    <recommendedName>
        <fullName evidence="5">WD40 repeat protein</fullName>
    </recommendedName>
</protein>
<dbReference type="Pfam" id="PF07676">
    <property type="entry name" value="PD40"/>
    <property type="match status" value="1"/>
</dbReference>
<keyword evidence="1" id="KW-0812">Transmembrane</keyword>
<feature type="chain" id="PRO_5045446282" description="WD40 repeat protein" evidence="2">
    <location>
        <begin position="19"/>
        <end position="477"/>
    </location>
</feature>
<feature type="transmembrane region" description="Helical" evidence="1">
    <location>
        <begin position="457"/>
        <end position="475"/>
    </location>
</feature>
<dbReference type="EMBL" id="JANFQO010000024">
    <property type="protein sequence ID" value="MCQ4167061.1"/>
    <property type="molecule type" value="Genomic_DNA"/>
</dbReference>
<organism evidence="3 4">
    <name type="scientific">Tahibacter harae</name>
    <dbReference type="NCBI Taxonomy" id="2963937"/>
    <lineage>
        <taxon>Bacteria</taxon>
        <taxon>Pseudomonadati</taxon>
        <taxon>Pseudomonadota</taxon>
        <taxon>Gammaproteobacteria</taxon>
        <taxon>Lysobacterales</taxon>
        <taxon>Rhodanobacteraceae</taxon>
        <taxon>Tahibacter</taxon>
    </lineage>
</organism>
<keyword evidence="2" id="KW-0732">Signal</keyword>
<feature type="signal peptide" evidence="2">
    <location>
        <begin position="1"/>
        <end position="18"/>
    </location>
</feature>
<evidence type="ECO:0000256" key="1">
    <source>
        <dbReference type="SAM" id="Phobius"/>
    </source>
</evidence>
<dbReference type="Proteomes" id="UP001165498">
    <property type="component" value="Unassembled WGS sequence"/>
</dbReference>
<evidence type="ECO:0008006" key="5">
    <source>
        <dbReference type="Google" id="ProtNLM"/>
    </source>
</evidence>
<proteinExistence type="predicted"/>
<dbReference type="InterPro" id="IPR011659">
    <property type="entry name" value="WD40"/>
</dbReference>
<evidence type="ECO:0000313" key="4">
    <source>
        <dbReference type="Proteomes" id="UP001165498"/>
    </source>
</evidence>
<dbReference type="Gene3D" id="2.120.10.30">
    <property type="entry name" value="TolB, C-terminal domain"/>
    <property type="match status" value="1"/>
</dbReference>
<sequence length="477" mass="50810">MYLLSTLPALLPAPAAYALSAGAPQLASRAWYGGPTDGPCGFPNLSTNGQFIAFSCAADDLVPDDSNERYDVFLLDRRTGVLQRASLNAANTEQRNHADVGFPSTDGSQVVFLGQGMFHPDVNGDADPNGDATVANVFLRDFTVPSTEMLSRGPDGGGNPGGRSALLQAANLDRQEVLFSSSGNFLTNSPLILNDAQLFARSWLTGQIELISARPDGEISRRGSGNAGWSGDGRFVVFQSGATDLTGDNPLGYSQLFLRDRLARTTQRLARPWNGGEFPTGFIYYGKPALTRDGRFVLFLVGLVDGITPDDNPGVSDVYLFDRHTQSTQLVTRSRNTAPADGYAYSPDISADGRVIAYFSRATNMLPGVTSPPAVYVEDRLTGERITVSTALAPLFGNFSPQVDLSEDGRTVAFSWRADDTADPSLRRRYLIYVVDLDGLEPPASTAAAVPAASPRALFVIAGLLAAAALGALAGRR</sequence>
<evidence type="ECO:0000256" key="2">
    <source>
        <dbReference type="SAM" id="SignalP"/>
    </source>
</evidence>
<dbReference type="SUPFAM" id="SSF82171">
    <property type="entry name" value="DPP6 N-terminal domain-like"/>
    <property type="match status" value="1"/>
</dbReference>
<name>A0ABT1QXP8_9GAMM</name>
<keyword evidence="4" id="KW-1185">Reference proteome</keyword>
<reference evidence="3" key="1">
    <citation type="submission" date="2022-07" db="EMBL/GenBank/DDBJ databases">
        <title>Tahibacter sp., a new gammaproteobacterium isolated from the silt sample collected at pig farm.</title>
        <authorList>
            <person name="Chen H."/>
        </authorList>
    </citation>
    <scope>NUCLEOTIDE SEQUENCE</scope>
    <source>
        <strain evidence="3">P2K</strain>
    </source>
</reference>
<dbReference type="InterPro" id="IPR011042">
    <property type="entry name" value="6-blade_b-propeller_TolB-like"/>
</dbReference>